<dbReference type="InterPro" id="IPR053160">
    <property type="entry name" value="MFS_DHA3_Transporter"/>
</dbReference>
<dbReference type="GO" id="GO:0022857">
    <property type="term" value="F:transmembrane transporter activity"/>
    <property type="evidence" value="ECO:0007669"/>
    <property type="project" value="InterPro"/>
</dbReference>
<protein>
    <submittedName>
        <fullName evidence="8">Predicted arabinose efflux permease, MFS family</fullName>
    </submittedName>
</protein>
<evidence type="ECO:0000256" key="6">
    <source>
        <dbReference type="SAM" id="Phobius"/>
    </source>
</evidence>
<feature type="transmembrane region" description="Helical" evidence="6">
    <location>
        <begin position="129"/>
        <end position="150"/>
    </location>
</feature>
<gene>
    <name evidence="8" type="ORF">SAMN05421659_101192</name>
</gene>
<feature type="domain" description="Major facilitator superfamily (MFS) profile" evidence="7">
    <location>
        <begin position="1"/>
        <end position="380"/>
    </location>
</feature>
<dbReference type="STRING" id="99656.SAMN05421659_101192"/>
<dbReference type="PROSITE" id="PS50850">
    <property type="entry name" value="MFS"/>
    <property type="match status" value="1"/>
</dbReference>
<feature type="transmembrane region" description="Helical" evidence="6">
    <location>
        <begin position="98"/>
        <end position="117"/>
    </location>
</feature>
<evidence type="ECO:0000256" key="1">
    <source>
        <dbReference type="ARBA" id="ARBA00004651"/>
    </source>
</evidence>
<keyword evidence="9" id="KW-1185">Reference proteome</keyword>
<feature type="transmembrane region" description="Helical" evidence="6">
    <location>
        <begin position="328"/>
        <end position="350"/>
    </location>
</feature>
<evidence type="ECO:0000256" key="4">
    <source>
        <dbReference type="ARBA" id="ARBA00022989"/>
    </source>
</evidence>
<keyword evidence="5 6" id="KW-0472">Membrane</keyword>
<keyword evidence="3 6" id="KW-0812">Transmembrane</keyword>
<dbReference type="Gene3D" id="1.20.1250.20">
    <property type="entry name" value="MFS general substrate transporter like domains"/>
    <property type="match status" value="1"/>
</dbReference>
<evidence type="ECO:0000256" key="5">
    <source>
        <dbReference type="ARBA" id="ARBA00023136"/>
    </source>
</evidence>
<feature type="transmembrane region" description="Helical" evidence="6">
    <location>
        <begin position="156"/>
        <end position="175"/>
    </location>
</feature>
<evidence type="ECO:0000256" key="3">
    <source>
        <dbReference type="ARBA" id="ARBA00022692"/>
    </source>
</evidence>
<feature type="transmembrane region" description="Helical" evidence="6">
    <location>
        <begin position="69"/>
        <end position="92"/>
    </location>
</feature>
<dbReference type="OrthoDB" id="1642828at2"/>
<dbReference type="AlphaFoldDB" id="A0A1I0M6H2"/>
<dbReference type="InterPro" id="IPR011701">
    <property type="entry name" value="MFS"/>
</dbReference>
<keyword evidence="2" id="KW-0813">Transport</keyword>
<feature type="transmembrane region" description="Helical" evidence="6">
    <location>
        <begin position="265"/>
        <end position="285"/>
    </location>
</feature>
<dbReference type="InterPro" id="IPR020846">
    <property type="entry name" value="MFS_dom"/>
</dbReference>
<feature type="transmembrane region" description="Helical" evidence="6">
    <location>
        <begin position="204"/>
        <end position="228"/>
    </location>
</feature>
<dbReference type="EMBL" id="FOJI01000001">
    <property type="protein sequence ID" value="SEV83380.1"/>
    <property type="molecule type" value="Genomic_DNA"/>
</dbReference>
<dbReference type="CDD" id="cd06174">
    <property type="entry name" value="MFS"/>
    <property type="match status" value="1"/>
</dbReference>
<feature type="transmembrane region" description="Helical" evidence="6">
    <location>
        <begin position="356"/>
        <end position="376"/>
    </location>
</feature>
<comment type="subcellular location">
    <subcellularLocation>
        <location evidence="1">Cell membrane</location>
        <topology evidence="1">Multi-pass membrane protein</topology>
    </subcellularLocation>
</comment>
<accession>A0A1I0M6H2</accession>
<proteinExistence type="predicted"/>
<feature type="transmembrane region" description="Helical" evidence="6">
    <location>
        <begin position="34"/>
        <end position="57"/>
    </location>
</feature>
<feature type="transmembrane region" description="Helical" evidence="6">
    <location>
        <begin position="291"/>
        <end position="307"/>
    </location>
</feature>
<dbReference type="RefSeq" id="WP_092449657.1">
    <property type="nucleotide sequence ID" value="NZ_FOJI01000001.1"/>
</dbReference>
<evidence type="ECO:0000313" key="9">
    <source>
        <dbReference type="Proteomes" id="UP000199701"/>
    </source>
</evidence>
<evidence type="ECO:0000256" key="2">
    <source>
        <dbReference type="ARBA" id="ARBA00022448"/>
    </source>
</evidence>
<reference evidence="8 9" key="1">
    <citation type="submission" date="2016-10" db="EMBL/GenBank/DDBJ databases">
        <authorList>
            <person name="de Groot N.N."/>
        </authorList>
    </citation>
    <scope>NUCLEOTIDE SEQUENCE [LARGE SCALE GENOMIC DNA]</scope>
    <source>
        <strain evidence="8 9">DSM 9179</strain>
    </source>
</reference>
<evidence type="ECO:0000259" key="7">
    <source>
        <dbReference type="PROSITE" id="PS50850"/>
    </source>
</evidence>
<dbReference type="InterPro" id="IPR036259">
    <property type="entry name" value="MFS_trans_sf"/>
</dbReference>
<dbReference type="PANTHER" id="PTHR23530:SF1">
    <property type="entry name" value="PERMEASE, MAJOR FACILITATOR SUPERFAMILY-RELATED"/>
    <property type="match status" value="1"/>
</dbReference>
<dbReference type="PANTHER" id="PTHR23530">
    <property type="entry name" value="TRANSPORT PROTEIN-RELATED"/>
    <property type="match status" value="1"/>
</dbReference>
<feature type="transmembrane region" description="Helical" evidence="6">
    <location>
        <begin position="7"/>
        <end position="28"/>
    </location>
</feature>
<dbReference type="Proteomes" id="UP000199701">
    <property type="component" value="Unassembled WGS sequence"/>
</dbReference>
<name>A0A1I0M6H2_9FIRM</name>
<sequence>MNKKNIYIMFAIALLQGMVFYGPIATLYRQAHGISILQITIIESISLALCLLLELPWGIIADKIGYKRSMIICCVLYFVSKIIFWQAAGFAAFLLERVLLSVVIAGLSGVDTSILYLSCEKGESHKVFGIYNSLQTTGLLIAAFVFSTAVGDNYKLSGLLTVISYGIAALLSLGLKDVSPEKCNSFYAQEFVSLLRQTFKNKHLLLFLIGVTFLSETHQTITVFLNQLQYVKSGLSSSTIGYIYIAVTIAGLSGIFSSRLIKKANIARTVGFIYTASMVACVLLAFTTSAWLSVAGILIIRILYSIFQPLQMNLQNKQVFTQNRATALSMNAIIMDSVGIGTNVAFGYLADYSLTLAFLLGAGLCLFGLIMFIVWYRNQSDTTQNALILDK</sequence>
<organism evidence="8 9">
    <name type="scientific">[Clostridium] fimetarium</name>
    <dbReference type="NCBI Taxonomy" id="99656"/>
    <lineage>
        <taxon>Bacteria</taxon>
        <taxon>Bacillati</taxon>
        <taxon>Bacillota</taxon>
        <taxon>Clostridia</taxon>
        <taxon>Lachnospirales</taxon>
        <taxon>Lachnospiraceae</taxon>
    </lineage>
</organism>
<dbReference type="Pfam" id="PF07690">
    <property type="entry name" value="MFS_1"/>
    <property type="match status" value="1"/>
</dbReference>
<dbReference type="GO" id="GO:0005886">
    <property type="term" value="C:plasma membrane"/>
    <property type="evidence" value="ECO:0007669"/>
    <property type="project" value="UniProtKB-SubCell"/>
</dbReference>
<dbReference type="SUPFAM" id="SSF103473">
    <property type="entry name" value="MFS general substrate transporter"/>
    <property type="match status" value="1"/>
</dbReference>
<feature type="transmembrane region" description="Helical" evidence="6">
    <location>
        <begin position="240"/>
        <end position="258"/>
    </location>
</feature>
<evidence type="ECO:0000313" key="8">
    <source>
        <dbReference type="EMBL" id="SEV83380.1"/>
    </source>
</evidence>
<keyword evidence="4 6" id="KW-1133">Transmembrane helix</keyword>